<organism evidence="1 2">
    <name type="scientific">Xanthocytophaga agilis</name>
    <dbReference type="NCBI Taxonomy" id="3048010"/>
    <lineage>
        <taxon>Bacteria</taxon>
        <taxon>Pseudomonadati</taxon>
        <taxon>Bacteroidota</taxon>
        <taxon>Cytophagia</taxon>
        <taxon>Cytophagales</taxon>
        <taxon>Rhodocytophagaceae</taxon>
        <taxon>Xanthocytophaga</taxon>
    </lineage>
</organism>
<protein>
    <submittedName>
        <fullName evidence="1">Uncharacterized protein</fullName>
    </submittedName>
</protein>
<gene>
    <name evidence="1" type="ORF">QNI22_29970</name>
</gene>
<accession>A0AAE3R723</accession>
<dbReference type="Proteomes" id="UP001232063">
    <property type="component" value="Unassembled WGS sequence"/>
</dbReference>
<evidence type="ECO:0000313" key="1">
    <source>
        <dbReference type="EMBL" id="MDJ1504929.1"/>
    </source>
</evidence>
<evidence type="ECO:0000313" key="2">
    <source>
        <dbReference type="Proteomes" id="UP001232063"/>
    </source>
</evidence>
<keyword evidence="2" id="KW-1185">Reference proteome</keyword>
<dbReference type="RefSeq" id="WP_314516631.1">
    <property type="nucleotide sequence ID" value="NZ_JASJOU010000013.1"/>
</dbReference>
<name>A0AAE3R723_9BACT</name>
<dbReference type="EMBL" id="JASJOU010000013">
    <property type="protein sequence ID" value="MDJ1504929.1"/>
    <property type="molecule type" value="Genomic_DNA"/>
</dbReference>
<comment type="caution">
    <text evidence="1">The sequence shown here is derived from an EMBL/GenBank/DDBJ whole genome shotgun (WGS) entry which is preliminary data.</text>
</comment>
<sequence>MAMPLQTRFIYELTIVPIGTLNSVRKKDPHYAYFSNLSKTIDCLSGVLALNGWPVKINYSAVYRTLQDRSKYIREFDIAGNRVFRVVITKKVLNPALTTLDIEEMPYAR</sequence>
<reference evidence="1" key="1">
    <citation type="submission" date="2023-05" db="EMBL/GenBank/DDBJ databases">
        <authorList>
            <person name="Zhang X."/>
        </authorList>
    </citation>
    <scope>NUCLEOTIDE SEQUENCE</scope>
    <source>
        <strain evidence="1">BD1B2-1</strain>
    </source>
</reference>
<dbReference type="AlphaFoldDB" id="A0AAE3R723"/>
<proteinExistence type="predicted"/>